<sequence length="68" mass="8026">MYKNEILEEIHKYREEYASSFNYDLNAIFNDLRKKQIAHGHKVVKLPIKRRSNKSLHPTQTESVSPLA</sequence>
<dbReference type="AlphaFoldDB" id="A0A367RV11"/>
<evidence type="ECO:0000256" key="1">
    <source>
        <dbReference type="SAM" id="MobiDB-lite"/>
    </source>
</evidence>
<organism evidence="2 3">
    <name type="scientific">Nostoc punctiforme NIES-2108</name>
    <dbReference type="NCBI Taxonomy" id="1356359"/>
    <lineage>
        <taxon>Bacteria</taxon>
        <taxon>Bacillati</taxon>
        <taxon>Cyanobacteriota</taxon>
        <taxon>Cyanophyceae</taxon>
        <taxon>Nostocales</taxon>
        <taxon>Nostocaceae</taxon>
        <taxon>Nostoc</taxon>
    </lineage>
</organism>
<accession>A0A367RV11</accession>
<comment type="caution">
    <text evidence="2">The sequence shown here is derived from an EMBL/GenBank/DDBJ whole genome shotgun (WGS) entry which is preliminary data.</text>
</comment>
<dbReference type="Proteomes" id="UP000252085">
    <property type="component" value="Unassembled WGS sequence"/>
</dbReference>
<dbReference type="EMBL" id="LXQE01000096">
    <property type="protein sequence ID" value="RCJ39504.1"/>
    <property type="molecule type" value="Genomic_DNA"/>
</dbReference>
<evidence type="ECO:0000313" key="3">
    <source>
        <dbReference type="Proteomes" id="UP000252085"/>
    </source>
</evidence>
<proteinExistence type="predicted"/>
<name>A0A367RV11_NOSPU</name>
<feature type="region of interest" description="Disordered" evidence="1">
    <location>
        <begin position="48"/>
        <end position="68"/>
    </location>
</feature>
<feature type="compositionally biased region" description="Polar residues" evidence="1">
    <location>
        <begin position="55"/>
        <end position="68"/>
    </location>
</feature>
<protein>
    <submittedName>
        <fullName evidence="2">Uncharacterized protein</fullName>
    </submittedName>
</protein>
<reference evidence="2 3" key="1">
    <citation type="submission" date="2016-04" db="EMBL/GenBank/DDBJ databases">
        <authorList>
            <person name="Evans L.H."/>
            <person name="Alamgir A."/>
            <person name="Owens N."/>
            <person name="Weber N.D."/>
            <person name="Virtaneva K."/>
            <person name="Barbian K."/>
            <person name="Babar A."/>
            <person name="Rosenke K."/>
        </authorList>
    </citation>
    <scope>NUCLEOTIDE SEQUENCE [LARGE SCALE GENOMIC DNA]</scope>
    <source>
        <strain evidence="2">NIES-2108</strain>
    </source>
</reference>
<gene>
    <name evidence="2" type="ORF">A6769_07060</name>
</gene>
<evidence type="ECO:0000313" key="2">
    <source>
        <dbReference type="EMBL" id="RCJ39504.1"/>
    </source>
</evidence>